<keyword evidence="1" id="KW-1133">Transmembrane helix</keyword>
<feature type="transmembrane region" description="Helical" evidence="1">
    <location>
        <begin position="53"/>
        <end position="75"/>
    </location>
</feature>
<organism evidence="4 5">
    <name type="scientific">Neobacillus rhizosphaerae</name>
    <dbReference type="NCBI Taxonomy" id="2880965"/>
    <lineage>
        <taxon>Bacteria</taxon>
        <taxon>Bacillati</taxon>
        <taxon>Bacillota</taxon>
        <taxon>Bacilli</taxon>
        <taxon>Bacillales</taxon>
        <taxon>Bacillaceae</taxon>
        <taxon>Neobacillus</taxon>
    </lineage>
</organism>
<dbReference type="InterPro" id="IPR025672">
    <property type="entry name" value="Sigma_reg_C_dom"/>
</dbReference>
<feature type="domain" description="Sigma factor regulator N-terminal" evidence="3">
    <location>
        <begin position="38"/>
        <end position="129"/>
    </location>
</feature>
<dbReference type="RefSeq" id="WP_248736204.1">
    <property type="nucleotide sequence ID" value="NZ_CALBWS010000021.1"/>
</dbReference>
<evidence type="ECO:0000256" key="1">
    <source>
        <dbReference type="SAM" id="Phobius"/>
    </source>
</evidence>
<keyword evidence="1" id="KW-0812">Transmembrane</keyword>
<comment type="caution">
    <text evidence="4">The sequence shown here is derived from an EMBL/GenBank/DDBJ whole genome shotgun (WGS) entry which is preliminary data.</text>
</comment>
<evidence type="ECO:0000313" key="5">
    <source>
        <dbReference type="Proteomes" id="UP000838308"/>
    </source>
</evidence>
<protein>
    <submittedName>
        <fullName evidence="4">Anti-sigma-M factor YhdL</fullName>
    </submittedName>
</protein>
<gene>
    <name evidence="4" type="primary">yhdL</name>
    <name evidence="4" type="ORF">BACCIP111895_03127</name>
</gene>
<name>A0ABM9ETG2_9BACI</name>
<feature type="domain" description="Sigma factor regulator C-terminal" evidence="2">
    <location>
        <begin position="186"/>
        <end position="336"/>
    </location>
</feature>
<evidence type="ECO:0000259" key="2">
    <source>
        <dbReference type="Pfam" id="PF13791"/>
    </source>
</evidence>
<dbReference type="Pfam" id="PF13791">
    <property type="entry name" value="Sigma_reg_C"/>
    <property type="match status" value="1"/>
</dbReference>
<dbReference type="EMBL" id="CALBWS010000021">
    <property type="protein sequence ID" value="CAH2715943.1"/>
    <property type="molecule type" value="Genomic_DNA"/>
</dbReference>
<reference evidence="4" key="1">
    <citation type="submission" date="2022-04" db="EMBL/GenBank/DDBJ databases">
        <authorList>
            <person name="Criscuolo A."/>
        </authorList>
    </citation>
    <scope>NUCLEOTIDE SEQUENCE</scope>
    <source>
        <strain evidence="4">CIP111895</strain>
    </source>
</reference>
<keyword evidence="1" id="KW-0472">Membrane</keyword>
<accession>A0ABM9ETG2</accession>
<sequence>MSDEKNHVPNEMDDYQNYLKESMNGINDFHPYTEEGQKEIVNLGKNMARKTNIMVSLAILLLIVPIMTLATYMYYGIGGRADHLIDVVTKTIYVTEPNMSLEKLKVEDDIGLFSMNIKFDVLKKIGKEDYKIGNYDIDFLLDQPSFPKKNLLLDRPLAENPTKETEVMVHPKASIPFSTTDGWDILKKLPDGTVSEVYISLNHLMKPDDLKESLPKNMELRWFAVDTGMEITQEDKEGVPITPLGYPAQYDHTTWSPFKTNGESNEEVFLDILSLLEKNESVAEKVARAKSLSMSSRLAYIKEHGIKVYGAVITGPTEEIRKLQDMKEIRALKVGEVKLWNWE</sequence>
<dbReference type="Pfam" id="PF13800">
    <property type="entry name" value="Sigma_reg_N"/>
    <property type="match status" value="1"/>
</dbReference>
<proteinExistence type="predicted"/>
<dbReference type="InterPro" id="IPR029101">
    <property type="entry name" value="Sigma_reg_N"/>
</dbReference>
<evidence type="ECO:0000259" key="3">
    <source>
        <dbReference type="Pfam" id="PF13800"/>
    </source>
</evidence>
<keyword evidence="5" id="KW-1185">Reference proteome</keyword>
<evidence type="ECO:0000313" key="4">
    <source>
        <dbReference type="EMBL" id="CAH2715943.1"/>
    </source>
</evidence>
<dbReference type="Proteomes" id="UP000838308">
    <property type="component" value="Unassembled WGS sequence"/>
</dbReference>